<dbReference type="PANTHER" id="PTHR12702:SF0">
    <property type="entry name" value="EXOCYST COMPLEX COMPONENT 6"/>
    <property type="match status" value="1"/>
</dbReference>
<dbReference type="InterPro" id="IPR006094">
    <property type="entry name" value="Oxid_FAD_bind_N"/>
</dbReference>
<evidence type="ECO:0000256" key="4">
    <source>
        <dbReference type="ARBA" id="ARBA00023054"/>
    </source>
</evidence>
<sequence>MSQPNGTENLTLPILYRDKTDPNTFYEAAWGRVFNERRDTSRKPLAVVFASRPEHVTAAIELAKTQGCRVSVRSGGHSWAAWSVRDEAILIDLGQMNEIYYDEESQIVSCSPSTTGRVINKFLNAKGRVFPGGHCPDVGLGGFLLQGGMGWNCKNWGWACEHIVSIDVVSADGQELRCSENEDSDLFWAARGSGPADSSMEIVCVSRCSPITGEIEIIAGFTAFAANMSEAEAALKPIHESRPSGALAELFCLENNLAWQYDHQSAANPPNHRYCSENAYLRNEADVASVLEVAFTTLPSKKAFSLYFAMNPTSRRALPDMALSMQSDHYFALYTVWEDAADDERCTRWVHDIMRDVERHSVGSYLGDADFQQRRTKFWSEENGERLGEIQDDYGPTLDQMISSSSELDFIDKLITILKDASTTLRVPLLIQELDEYAESRESEIEAISLPEQQGLLDSVEQLQKIQEEIATLSRDILEISQSIQSSTEKAAEKMQRLVDVSGVRRNTRDASNALRGSLEILYAANYAYDLIHSKKKYLAALKSLEDLQKEHLIPSIQSKYGPHQQLASAVQKSIATCQRAISEATMADLNTWLFRIRETSQFLGEVAFRQTELRRIRQRKRSEENQLMTNFKLNSAIELVLDETEQFDILDNEELHIDFTPLFECMHVHETLGQSDKFRIEYSATRQRQKDLFSLASVNLTDADDESSLSSLLEGIAGFAIIEMATLHRAPQLRSTVDVEELWDSMCQMMIQLTTKALDGVTDPKVLLKTKGYMALFIQTMEGWGYSVSTLDSFLVKLFEKYAELLQQRIATTDDYMPMEIRTLDEYEKVVAVCWFIYDESSELRFPCAMPFSRMYPLLCIDIRNLINQFYFFTEDYFPRAKIIDDELQKALDRLLKVACTSLIARLSSQYLSQVVQILINLEFFEKACQELEKFLSSSSARGPVALSATEQFRNETKTAEKRVFELINSKIDDLVDTAEYDWAAVNTSPEPSNYIQMLRRYLSTIMSSILLRLPQTNVFKALPLSPEVQRINANGVAALAQDVQYLRDYVDGLENGPMLKENLDELQQTVDLMQSDNHEEFFDSSTRNKKYGRVDVMNGLILLEKSKPDWRYG</sequence>
<evidence type="ECO:0000313" key="7">
    <source>
        <dbReference type="EMBL" id="KEZ40098.1"/>
    </source>
</evidence>
<comment type="similarity">
    <text evidence="1">Belongs to the SEC15 family.</text>
</comment>
<dbReference type="InterPro" id="IPR048359">
    <property type="entry name" value="EXOC6_Sec15_N"/>
</dbReference>
<dbReference type="GO" id="GO:0071949">
    <property type="term" value="F:FAD binding"/>
    <property type="evidence" value="ECO:0007669"/>
    <property type="project" value="InterPro"/>
</dbReference>
<dbReference type="InterPro" id="IPR036318">
    <property type="entry name" value="FAD-bd_PCMH-like_sf"/>
</dbReference>
<keyword evidence="8" id="KW-1185">Reference proteome</keyword>
<dbReference type="KEGG" id="sapo:SAPIO_CDS9117"/>
<keyword evidence="2" id="KW-0813">Transport</keyword>
<dbReference type="VEuPathDB" id="FungiDB:SAPIO_CDS9117"/>
<dbReference type="GeneID" id="27728189"/>
<dbReference type="InterPro" id="IPR042044">
    <property type="entry name" value="EXOC6PINT-1/Sec15/Tip20_C_dom2"/>
</dbReference>
<dbReference type="GO" id="GO:0090522">
    <property type="term" value="P:vesicle tethering involved in exocytosis"/>
    <property type="evidence" value="ECO:0007669"/>
    <property type="project" value="InterPro"/>
</dbReference>
<dbReference type="SUPFAM" id="SSF56176">
    <property type="entry name" value="FAD-binding/transporter-associated domain-like"/>
    <property type="match status" value="1"/>
</dbReference>
<dbReference type="InterPro" id="IPR007225">
    <property type="entry name" value="EXOC6/Sec15"/>
</dbReference>
<evidence type="ECO:0000256" key="3">
    <source>
        <dbReference type="ARBA" id="ARBA00022483"/>
    </source>
</evidence>
<dbReference type="Gene3D" id="3.30.465.10">
    <property type="match status" value="2"/>
</dbReference>
<name>A0A084FYD6_PSEDA</name>
<dbReference type="InterPro" id="IPR046361">
    <property type="entry name" value="EXOC6/Sec15_C"/>
</dbReference>
<dbReference type="Gene3D" id="3.40.462.20">
    <property type="match status" value="1"/>
</dbReference>
<proteinExistence type="inferred from homology"/>
<dbReference type="OMA" id="NAVMGIN"/>
<evidence type="ECO:0000256" key="2">
    <source>
        <dbReference type="ARBA" id="ARBA00022448"/>
    </source>
</evidence>
<keyword evidence="3" id="KW-0268">Exocytosis</keyword>
<comment type="caution">
    <text evidence="7">The sequence shown here is derived from an EMBL/GenBank/DDBJ whole genome shotgun (WGS) entry which is preliminary data.</text>
</comment>
<evidence type="ECO:0000259" key="6">
    <source>
        <dbReference type="PROSITE" id="PS51387"/>
    </source>
</evidence>
<dbReference type="InterPro" id="IPR042045">
    <property type="entry name" value="EXOC6/Sec15_C_dom1"/>
</dbReference>
<accession>A0A084FYD6</accession>
<feature type="coiled-coil region" evidence="5">
    <location>
        <begin position="456"/>
        <end position="483"/>
    </location>
</feature>
<dbReference type="AlphaFoldDB" id="A0A084FYD6"/>
<dbReference type="Pfam" id="PF20651">
    <property type="entry name" value="EXOC6_Sec15_N"/>
    <property type="match status" value="1"/>
</dbReference>
<dbReference type="HOGENOM" id="CLU_281202_0_0_1"/>
<dbReference type="EMBL" id="JOWA01000132">
    <property type="protein sequence ID" value="KEZ40098.1"/>
    <property type="molecule type" value="Genomic_DNA"/>
</dbReference>
<gene>
    <name evidence="7" type="ORF">SAPIO_CDS9117</name>
</gene>
<dbReference type="InterPro" id="IPR016169">
    <property type="entry name" value="FAD-bd_PCMH_sub2"/>
</dbReference>
<protein>
    <recommendedName>
        <fullName evidence="6">FAD-binding PCMH-type domain-containing protein</fullName>
    </recommendedName>
</protein>
<dbReference type="Proteomes" id="UP000028545">
    <property type="component" value="Unassembled WGS sequence"/>
</dbReference>
<dbReference type="Pfam" id="PF04091">
    <property type="entry name" value="Sec15_C"/>
    <property type="match status" value="1"/>
</dbReference>
<dbReference type="GO" id="GO:0016020">
    <property type="term" value="C:membrane"/>
    <property type="evidence" value="ECO:0007669"/>
    <property type="project" value="TreeGrafter"/>
</dbReference>
<dbReference type="PROSITE" id="PS51387">
    <property type="entry name" value="FAD_PCMH"/>
    <property type="match status" value="1"/>
</dbReference>
<feature type="domain" description="FAD-binding PCMH-type" evidence="6">
    <location>
        <begin position="40"/>
        <end position="207"/>
    </location>
</feature>
<reference evidence="7 8" key="1">
    <citation type="journal article" date="2014" name="Genome Announc.">
        <title>Draft genome sequence of the pathogenic fungus Scedosporium apiospermum.</title>
        <authorList>
            <person name="Vandeputte P."/>
            <person name="Ghamrawi S."/>
            <person name="Rechenmann M."/>
            <person name="Iltis A."/>
            <person name="Giraud S."/>
            <person name="Fleury M."/>
            <person name="Thornton C."/>
            <person name="Delhaes L."/>
            <person name="Meyer W."/>
            <person name="Papon N."/>
            <person name="Bouchara J.P."/>
        </authorList>
    </citation>
    <scope>NUCLEOTIDE SEQUENCE [LARGE SCALE GENOMIC DNA]</scope>
    <source>
        <strain evidence="7 8">IHEM 14462</strain>
    </source>
</reference>
<dbReference type="GO" id="GO:0006886">
    <property type="term" value="P:intracellular protein transport"/>
    <property type="evidence" value="ECO:0007669"/>
    <property type="project" value="InterPro"/>
</dbReference>
<dbReference type="RefSeq" id="XP_016639897.1">
    <property type="nucleotide sequence ID" value="XM_016790594.1"/>
</dbReference>
<dbReference type="Pfam" id="PF01565">
    <property type="entry name" value="FAD_binding_4"/>
    <property type="match status" value="1"/>
</dbReference>
<evidence type="ECO:0000313" key="8">
    <source>
        <dbReference type="Proteomes" id="UP000028545"/>
    </source>
</evidence>
<dbReference type="PANTHER" id="PTHR12702">
    <property type="entry name" value="SEC15"/>
    <property type="match status" value="1"/>
</dbReference>
<evidence type="ECO:0000256" key="5">
    <source>
        <dbReference type="SAM" id="Coils"/>
    </source>
</evidence>
<dbReference type="GO" id="GO:0006893">
    <property type="term" value="P:Golgi to plasma membrane transport"/>
    <property type="evidence" value="ECO:0007669"/>
    <property type="project" value="TreeGrafter"/>
</dbReference>
<dbReference type="InterPro" id="IPR016166">
    <property type="entry name" value="FAD-bd_PCMH"/>
</dbReference>
<dbReference type="Gene3D" id="1.20.58.670">
    <property type="entry name" value="Dsl1p vesicle tethering complex, Tip20p subunit, domain D"/>
    <property type="match status" value="1"/>
</dbReference>
<keyword evidence="4 5" id="KW-0175">Coiled coil</keyword>
<dbReference type="Gene3D" id="1.10.357.30">
    <property type="entry name" value="Exocyst complex subunit Sec15 C-terminal domain, N-terminal subdomain"/>
    <property type="match status" value="1"/>
</dbReference>
<dbReference type="GO" id="GO:0000145">
    <property type="term" value="C:exocyst"/>
    <property type="evidence" value="ECO:0007669"/>
    <property type="project" value="TreeGrafter"/>
</dbReference>
<organism evidence="7 8">
    <name type="scientific">Pseudallescheria apiosperma</name>
    <name type="common">Scedosporium apiospermum</name>
    <dbReference type="NCBI Taxonomy" id="563466"/>
    <lineage>
        <taxon>Eukaryota</taxon>
        <taxon>Fungi</taxon>
        <taxon>Dikarya</taxon>
        <taxon>Ascomycota</taxon>
        <taxon>Pezizomycotina</taxon>
        <taxon>Sordariomycetes</taxon>
        <taxon>Hypocreomycetidae</taxon>
        <taxon>Microascales</taxon>
        <taxon>Microascaceae</taxon>
        <taxon>Scedosporium</taxon>
    </lineage>
</organism>
<evidence type="ECO:0000256" key="1">
    <source>
        <dbReference type="ARBA" id="ARBA00007944"/>
    </source>
</evidence>
<dbReference type="OrthoDB" id="10267033at2759"/>